<dbReference type="CDD" id="cd04170">
    <property type="entry name" value="EF-G_bact"/>
    <property type="match status" value="1"/>
</dbReference>
<evidence type="ECO:0000256" key="2">
    <source>
        <dbReference type="ARBA" id="ARBA00023134"/>
    </source>
</evidence>
<feature type="domain" description="Tr-type G" evidence="3">
    <location>
        <begin position="7"/>
        <end position="276"/>
    </location>
</feature>
<keyword evidence="4" id="KW-0648">Protein biosynthesis</keyword>
<dbReference type="GO" id="GO:0003746">
    <property type="term" value="F:translation elongation factor activity"/>
    <property type="evidence" value="ECO:0007669"/>
    <property type="project" value="UniProtKB-KW"/>
</dbReference>
<dbReference type="Gene3D" id="2.40.30.10">
    <property type="entry name" value="Translation factors"/>
    <property type="match status" value="1"/>
</dbReference>
<dbReference type="SMART" id="SM00838">
    <property type="entry name" value="EFG_C"/>
    <property type="match status" value="1"/>
</dbReference>
<comment type="caution">
    <text evidence="4">The sequence shown here is derived from an EMBL/GenBank/DDBJ whole genome shotgun (WGS) entry which is preliminary data.</text>
</comment>
<dbReference type="InterPro" id="IPR014721">
    <property type="entry name" value="Ribsml_uS5_D2-typ_fold_subgr"/>
</dbReference>
<dbReference type="InterPro" id="IPR047872">
    <property type="entry name" value="EFG_IV"/>
</dbReference>
<dbReference type="Pfam" id="PF03764">
    <property type="entry name" value="EFG_IV"/>
    <property type="match status" value="1"/>
</dbReference>
<dbReference type="CDD" id="cd03713">
    <property type="entry name" value="EFG_mtEFG_C"/>
    <property type="match status" value="1"/>
</dbReference>
<dbReference type="InterPro" id="IPR009000">
    <property type="entry name" value="Transl_B-barrel_sf"/>
</dbReference>
<dbReference type="GO" id="GO:0032790">
    <property type="term" value="P:ribosome disassembly"/>
    <property type="evidence" value="ECO:0007669"/>
    <property type="project" value="TreeGrafter"/>
</dbReference>
<dbReference type="InterPro" id="IPR020568">
    <property type="entry name" value="Ribosomal_Su5_D2-typ_SF"/>
</dbReference>
<dbReference type="AlphaFoldDB" id="A0A7C4KYJ0"/>
<dbReference type="PANTHER" id="PTHR43261">
    <property type="entry name" value="TRANSLATION ELONGATION FACTOR G-RELATED"/>
    <property type="match status" value="1"/>
</dbReference>
<keyword evidence="1" id="KW-0547">Nucleotide-binding</keyword>
<dbReference type="NCBIfam" id="NF009891">
    <property type="entry name" value="PRK13351.1-1"/>
    <property type="match status" value="1"/>
</dbReference>
<dbReference type="Gene3D" id="3.40.50.300">
    <property type="entry name" value="P-loop containing nucleotide triphosphate hydrolases"/>
    <property type="match status" value="1"/>
</dbReference>
<dbReference type="InterPro" id="IPR005517">
    <property type="entry name" value="Transl_elong_EFG/EF2_IV"/>
</dbReference>
<dbReference type="Gene3D" id="3.30.70.870">
    <property type="entry name" value="Elongation Factor G (Translational Gtpase), domain 3"/>
    <property type="match status" value="1"/>
</dbReference>
<dbReference type="SUPFAM" id="SSF52540">
    <property type="entry name" value="P-loop containing nucleoside triphosphate hydrolases"/>
    <property type="match status" value="1"/>
</dbReference>
<dbReference type="InterPro" id="IPR005225">
    <property type="entry name" value="Small_GTP-bd"/>
</dbReference>
<evidence type="ECO:0000313" key="4">
    <source>
        <dbReference type="EMBL" id="HGS86839.1"/>
    </source>
</evidence>
<dbReference type="NCBIfam" id="TIGR00231">
    <property type="entry name" value="small_GTP"/>
    <property type="match status" value="1"/>
</dbReference>
<dbReference type="EMBL" id="DSXR01000051">
    <property type="protein sequence ID" value="HGS86839.1"/>
    <property type="molecule type" value="Genomic_DNA"/>
</dbReference>
<reference evidence="4" key="1">
    <citation type="journal article" date="2020" name="mSystems">
        <title>Genome- and Community-Level Interaction Insights into Carbon Utilization and Element Cycling Functions of Hydrothermarchaeota in Hydrothermal Sediment.</title>
        <authorList>
            <person name="Zhou Z."/>
            <person name="Liu Y."/>
            <person name="Xu W."/>
            <person name="Pan J."/>
            <person name="Luo Z.H."/>
            <person name="Li M."/>
        </authorList>
    </citation>
    <scope>NUCLEOTIDE SEQUENCE [LARGE SCALE GENOMIC DNA]</scope>
    <source>
        <strain evidence="4">SpSt-556</strain>
    </source>
</reference>
<protein>
    <submittedName>
        <fullName evidence="4">Elongation factor G</fullName>
    </submittedName>
</protein>
<sequence length="691" mass="76105">MKEYTTESIRNIALASHSSAGKTMLAEAMLHLTGATTRLGRVEDGTTISDFDEEEIRRGISLYTSVLPVEYRDVKINLLDTPGYTDFIGEVISALRVADGAIIVVDSVAGAEVGTEIAWNYCNTFQLPRFVVINKMDRENANFQKALASIQNLTETRLIPVQLPWGEKASFQGVIDLISMKAYKGDGKTAVEIPDEYRSAAEEARFALVEAAAEGEDELLEKYLESGELTHEEVVRGLKAVIRQGNFVPVFATSATTETGIFRLLDAIVDFFPSPAEIPPVKAMGKNGEEELISASDSGPLAAYVWKTTADPFVGKQTFFRVYSGMVTSDSRVWNQNKGVEERFGTVSIPRGKENLPVKVIHSGDIGVVPKLSETITGNTLVDKTHPLTLPVPEYPNALYRVAIFPKTQADSTKISPTLTRLCEEDMTLSWYNEPATLQTILQGMGDQHIDVAIRRAETKFQVNLLIGEPKVPYQETITRKASAMYRHKKQTGGAGQFGEVHLRVEPLADKDFEFTWEVFGGAISQTYAASIQKGIQNVMKEGVLAGYPIRGVLVAVFDGKEHPVDSKPVAFEIAGREAFKLAFKDAGPVLYEPIMNVQIIVPEENMGDVLGDLNTRRARVQGMNSEKGRSTITATVPLAEMLRYTTQLRSLTGGRGIFNMELAGYEMVPPHIQAEIVAARQKELAEKREE</sequence>
<name>A0A7C4KYJ0_9CHLR</name>
<dbReference type="InterPro" id="IPR035647">
    <property type="entry name" value="EFG_III/V"/>
</dbReference>
<accession>A0A7C4KYJ0</accession>
<dbReference type="InterPro" id="IPR053905">
    <property type="entry name" value="EF-G-like_DII"/>
</dbReference>
<dbReference type="PROSITE" id="PS51722">
    <property type="entry name" value="G_TR_2"/>
    <property type="match status" value="1"/>
</dbReference>
<dbReference type="Pfam" id="PF00009">
    <property type="entry name" value="GTP_EFTU"/>
    <property type="match status" value="1"/>
</dbReference>
<evidence type="ECO:0000256" key="1">
    <source>
        <dbReference type="ARBA" id="ARBA00022741"/>
    </source>
</evidence>
<dbReference type="InterPro" id="IPR000795">
    <property type="entry name" value="T_Tr_GTP-bd_dom"/>
</dbReference>
<dbReference type="SUPFAM" id="SSF54211">
    <property type="entry name" value="Ribosomal protein S5 domain 2-like"/>
    <property type="match status" value="1"/>
</dbReference>
<dbReference type="GO" id="GO:0003924">
    <property type="term" value="F:GTPase activity"/>
    <property type="evidence" value="ECO:0007669"/>
    <property type="project" value="InterPro"/>
</dbReference>
<dbReference type="InterPro" id="IPR027417">
    <property type="entry name" value="P-loop_NTPase"/>
</dbReference>
<dbReference type="CDD" id="cd04088">
    <property type="entry name" value="EFG_mtEFG_II"/>
    <property type="match status" value="1"/>
</dbReference>
<dbReference type="GO" id="GO:0005525">
    <property type="term" value="F:GTP binding"/>
    <property type="evidence" value="ECO:0007669"/>
    <property type="project" value="UniProtKB-KW"/>
</dbReference>
<dbReference type="NCBIfam" id="NF009381">
    <property type="entry name" value="PRK12740.1-5"/>
    <property type="match status" value="1"/>
</dbReference>
<dbReference type="SUPFAM" id="SSF54980">
    <property type="entry name" value="EF-G C-terminal domain-like"/>
    <property type="match status" value="2"/>
</dbReference>
<dbReference type="Pfam" id="PF22042">
    <property type="entry name" value="EF-G_D2"/>
    <property type="match status" value="1"/>
</dbReference>
<dbReference type="FunFam" id="3.30.70.240:FF:000001">
    <property type="entry name" value="Elongation factor G"/>
    <property type="match status" value="1"/>
</dbReference>
<dbReference type="PRINTS" id="PR00315">
    <property type="entry name" value="ELONGATNFCT"/>
</dbReference>
<dbReference type="InterPro" id="IPR035649">
    <property type="entry name" value="EFG_V"/>
</dbReference>
<gene>
    <name evidence="4" type="ORF">ENT17_04400</name>
</gene>
<dbReference type="SMART" id="SM00889">
    <property type="entry name" value="EFG_IV"/>
    <property type="match status" value="1"/>
</dbReference>
<dbReference type="PANTHER" id="PTHR43261:SF6">
    <property type="entry name" value="ELONGATION FACTOR G-LIKE PROTEIN"/>
    <property type="match status" value="1"/>
</dbReference>
<dbReference type="Pfam" id="PF00679">
    <property type="entry name" value="EFG_C"/>
    <property type="match status" value="1"/>
</dbReference>
<dbReference type="InterPro" id="IPR000640">
    <property type="entry name" value="EFG_V-like"/>
</dbReference>
<evidence type="ECO:0000259" key="3">
    <source>
        <dbReference type="PROSITE" id="PS51722"/>
    </source>
</evidence>
<keyword evidence="2" id="KW-0342">GTP-binding</keyword>
<organism evidence="4">
    <name type="scientific">Bellilinea caldifistulae</name>
    <dbReference type="NCBI Taxonomy" id="360411"/>
    <lineage>
        <taxon>Bacteria</taxon>
        <taxon>Bacillati</taxon>
        <taxon>Chloroflexota</taxon>
        <taxon>Anaerolineae</taxon>
        <taxon>Anaerolineales</taxon>
        <taxon>Anaerolineaceae</taxon>
        <taxon>Bellilinea</taxon>
    </lineage>
</organism>
<dbReference type="InterPro" id="IPR041095">
    <property type="entry name" value="EFG_II"/>
</dbReference>
<proteinExistence type="predicted"/>
<dbReference type="Gene3D" id="3.30.230.10">
    <property type="match status" value="1"/>
</dbReference>
<keyword evidence="4" id="KW-0251">Elongation factor</keyword>
<dbReference type="Pfam" id="PF14492">
    <property type="entry name" value="EFG_III"/>
    <property type="match status" value="1"/>
</dbReference>
<dbReference type="SUPFAM" id="SSF50447">
    <property type="entry name" value="Translation proteins"/>
    <property type="match status" value="1"/>
</dbReference>
<dbReference type="Gene3D" id="3.30.70.240">
    <property type="match status" value="1"/>
</dbReference>
<dbReference type="CDD" id="cd01434">
    <property type="entry name" value="EFG_mtEFG1_IV"/>
    <property type="match status" value="1"/>
</dbReference>